<evidence type="ECO:0000313" key="2">
    <source>
        <dbReference type="EMBL" id="KAG2425857.1"/>
    </source>
</evidence>
<comment type="caution">
    <text evidence="2">The sequence shown here is derived from an EMBL/GenBank/DDBJ whole genome shotgun (WGS) entry which is preliminary data.</text>
</comment>
<dbReference type="EMBL" id="JAEHOD010000112">
    <property type="protein sequence ID" value="KAG2425857.1"/>
    <property type="molecule type" value="Genomic_DNA"/>
</dbReference>
<feature type="compositionally biased region" description="Low complexity" evidence="1">
    <location>
        <begin position="260"/>
        <end position="270"/>
    </location>
</feature>
<feature type="region of interest" description="Disordered" evidence="1">
    <location>
        <begin position="1280"/>
        <end position="1344"/>
    </location>
</feature>
<feature type="compositionally biased region" description="Basic residues" evidence="1">
    <location>
        <begin position="1580"/>
        <end position="1589"/>
    </location>
</feature>
<feature type="region of interest" description="Disordered" evidence="1">
    <location>
        <begin position="1362"/>
        <end position="1432"/>
    </location>
</feature>
<feature type="compositionally biased region" description="Gly residues" evidence="1">
    <location>
        <begin position="205"/>
        <end position="231"/>
    </location>
</feature>
<proteinExistence type="predicted"/>
<feature type="compositionally biased region" description="Pro residues" evidence="1">
    <location>
        <begin position="678"/>
        <end position="703"/>
    </location>
</feature>
<feature type="region of interest" description="Disordered" evidence="1">
    <location>
        <begin position="986"/>
        <end position="1011"/>
    </location>
</feature>
<feature type="region of interest" description="Disordered" evidence="1">
    <location>
        <begin position="1548"/>
        <end position="1623"/>
    </location>
</feature>
<feature type="region of interest" description="Disordered" evidence="1">
    <location>
        <begin position="248"/>
        <end position="465"/>
    </location>
</feature>
<feature type="compositionally biased region" description="Basic and acidic residues" evidence="1">
    <location>
        <begin position="8"/>
        <end position="22"/>
    </location>
</feature>
<keyword evidence="3" id="KW-1185">Reference proteome</keyword>
<feature type="compositionally biased region" description="Low complexity" evidence="1">
    <location>
        <begin position="63"/>
        <end position="72"/>
    </location>
</feature>
<feature type="compositionally biased region" description="Low complexity" evidence="1">
    <location>
        <begin position="1170"/>
        <end position="1194"/>
    </location>
</feature>
<feature type="compositionally biased region" description="Low complexity" evidence="1">
    <location>
        <begin position="1152"/>
        <end position="1162"/>
    </location>
</feature>
<feature type="compositionally biased region" description="Gly residues" evidence="1">
    <location>
        <begin position="1412"/>
        <end position="1430"/>
    </location>
</feature>
<feature type="compositionally biased region" description="Pro residues" evidence="1">
    <location>
        <begin position="615"/>
        <end position="626"/>
    </location>
</feature>
<feature type="compositionally biased region" description="Low complexity" evidence="1">
    <location>
        <begin position="146"/>
        <end position="155"/>
    </location>
</feature>
<feature type="compositionally biased region" description="Gly residues" evidence="1">
    <location>
        <begin position="94"/>
        <end position="119"/>
    </location>
</feature>
<feature type="compositionally biased region" description="Basic and acidic residues" evidence="1">
    <location>
        <begin position="1299"/>
        <end position="1313"/>
    </location>
</feature>
<name>A0A835SEM7_9CHLO</name>
<dbReference type="Proteomes" id="UP000613740">
    <property type="component" value="Unassembled WGS sequence"/>
</dbReference>
<feature type="compositionally biased region" description="Acidic residues" evidence="1">
    <location>
        <begin position="1280"/>
        <end position="1289"/>
    </location>
</feature>
<reference evidence="2" key="1">
    <citation type="journal article" date="2020" name="bioRxiv">
        <title>Comparative genomics of Chlamydomonas.</title>
        <authorList>
            <person name="Craig R.J."/>
            <person name="Hasan A.R."/>
            <person name="Ness R.W."/>
            <person name="Keightley P.D."/>
        </authorList>
    </citation>
    <scope>NUCLEOTIDE SEQUENCE</scope>
    <source>
        <strain evidence="2">CCAP 11/173</strain>
    </source>
</reference>
<feature type="compositionally biased region" description="Gly residues" evidence="1">
    <location>
        <begin position="1086"/>
        <end position="1098"/>
    </location>
</feature>
<protein>
    <submittedName>
        <fullName evidence="2">Uncharacterized protein</fullName>
    </submittedName>
</protein>
<feature type="region of interest" description="Disordered" evidence="1">
    <location>
        <begin position="1516"/>
        <end position="1535"/>
    </location>
</feature>
<feature type="compositionally biased region" description="Low complexity" evidence="1">
    <location>
        <begin position="454"/>
        <end position="465"/>
    </location>
</feature>
<feature type="compositionally biased region" description="Gly residues" evidence="1">
    <location>
        <begin position="630"/>
        <end position="651"/>
    </location>
</feature>
<feature type="compositionally biased region" description="Pro residues" evidence="1">
    <location>
        <begin position="1103"/>
        <end position="1113"/>
    </location>
</feature>
<feature type="region of interest" description="Disordered" evidence="1">
    <location>
        <begin position="1469"/>
        <end position="1506"/>
    </location>
</feature>
<accession>A0A835SEM7</accession>
<feature type="region of interest" description="Disordered" evidence="1">
    <location>
        <begin position="138"/>
        <end position="231"/>
    </location>
</feature>
<feature type="compositionally biased region" description="Gly residues" evidence="1">
    <location>
        <begin position="1053"/>
        <end position="1064"/>
    </location>
</feature>
<feature type="compositionally biased region" description="Low complexity" evidence="1">
    <location>
        <begin position="1526"/>
        <end position="1535"/>
    </location>
</feature>
<feature type="compositionally biased region" description="Gly residues" evidence="1">
    <location>
        <begin position="944"/>
        <end position="959"/>
    </location>
</feature>
<evidence type="ECO:0000256" key="1">
    <source>
        <dbReference type="SAM" id="MobiDB-lite"/>
    </source>
</evidence>
<feature type="region of interest" description="Disordered" evidence="1">
    <location>
        <begin position="1035"/>
        <end position="1260"/>
    </location>
</feature>
<sequence>MLAQLTRQAEENTRILQREREALGIQGPSIFSEQEQPPHRRFGGGHGDGRGDGRGGRGGGGAANNQRNNANNRRNHIFTDQGNKKVFDPRNIPGLGGAADNGFDGGDGGNDLTLGGEGGMLNQTFPDSPNFYPGFVFAIPGTLPPQQQQQQQQQQAPGQAEASLTVISAVPGQQGPGLHQHHHQQYPPQPQQPGPPQHQQHNQQGGFGTVLGTPGGGGGHGMGPGGPGAGGLKGGILGMSLAMNGTVIGGQQRFGGGRGQQQQQQQQQGPFGNGQGYGGPPGMGGGAGGSVAGTPNGGSYGTPGGGGGGRGGGLAALAGGGGGGPVSSDPRVQARMEAEAKKEAYRRELEEQIRARQAAKDAEVRRRREEEEQWEARARQAPPPWDPAARAQRRGGGGEPLRDDFGRPVADLRARPGRGSPGGGMAPSPGGFPPPPGPPQQRLTVEVPGGGAGAYPPGMGPMHGDMMMGGLGPDGGSPHGGTLMPMGGGPGGHMMMMGGGGGGGNAPVLGGNLPLDGPPVAPGAVLSPNAIPPVSPGNRRFMAAMNDLIAGPSDEQRRNAEEARQRLQSDLEAQIREKKERQARERAERERERLKEEADLKAYYDNMNQPRGQPRGPPGGGPPQQPPMQMGGGMGMGMGMGMGGMGMGDMNGGMPPPGPGPRRRGKGVIVDASWLDAPKPPQGPLPPLAQQPQPGPPMGPAPLPAQFGRRGGAAGPDDLPDAGPGMMIPRSPSPGPGPGGLRPRERGISYAGGGGMMAEPSAGGMVVSPRAPVGPSGGGGGGGGNTVTGLLHQLQEEQSRMREDFARQAAAMEKLASDASRALADRDEAWRELQRVKALLAGGAAGAGGAGGLGAAAPGAGSPGAGGLGFGPLGILGLGGGAGVPGPGDSMEQYAASTVVVNTHLVPKSLNAIPDALPKPLACEVLRRGHTDPGPHGSGIRAVGAGGGGGGGGRGGGEGRFSSDGGAYDGGFGYDELERFQAQLRVGGGGSRGSRSGIPLPPGMGGPRSSGGGGMVLYGRLESLNGHGMGIGMTRAPGRQSVYGQGFDSPSAAGGGGGGGGGPKGQQPRYNGFFSGGPDPHEGHGSPMGGGGGGGMGRGHPPHLAPLKPPPSPGILRGDHLPSPSQKTRPGADKAAAGPGGGGGGGGGGGSRVRSGRNAVGGPPERQPRSAHPPQAPSAGAAAASLAARAARNPALEHGGDGAHPSGLPPPAPRSAVRRSSEGMQRLLMRRGREGEKLSRTNPLARQEAGGGVDSHLPEYSMDELPSMADAEMAAALGVELEEEEEAADDAAAGRRAMRQREHSMPGHSEHVPTESGASMLGGGGPHLHPHLPDETAHSASQNGAAAGAAVVAALPVAAAGAAAHHDDEDGYSDDFHHDADHDHDHDDDHHQQQQQHGVTHQEEQQQDQQSRGGGGGSRAGRLSDGGFGGVAPKLQHTESVATYNSFMSAPWLGARVPSPVVAAVASPEGAGDDAAGSGGTDRALLRSASGSRASRVSAGGSATAVGGGAAGIRALQHGGGGSRGSGNASAPGRGSAMDAVLAAAAAGGGAGGSFGKPGSAGNASAAAAAAEAAGVPVRRPVRPGKRTLQRNGSQSGVPQDDAASLVGIDDEGAGERGASDEE</sequence>
<feature type="compositionally biased region" description="Gly residues" evidence="1">
    <location>
        <begin position="1138"/>
        <end position="1151"/>
    </location>
</feature>
<feature type="compositionally biased region" description="Pro residues" evidence="1">
    <location>
        <begin position="430"/>
        <end position="439"/>
    </location>
</feature>
<feature type="compositionally biased region" description="Low complexity" evidence="1">
    <location>
        <begin position="1469"/>
        <end position="1505"/>
    </location>
</feature>
<feature type="region of interest" description="Disordered" evidence="1">
    <location>
        <begin position="1"/>
        <end position="123"/>
    </location>
</feature>
<feature type="compositionally biased region" description="Basic and acidic residues" evidence="1">
    <location>
        <begin position="1614"/>
        <end position="1623"/>
    </location>
</feature>
<feature type="compositionally biased region" description="Basic and acidic residues" evidence="1">
    <location>
        <begin position="554"/>
        <end position="602"/>
    </location>
</feature>
<feature type="compositionally biased region" description="Basic and acidic residues" evidence="1">
    <location>
        <begin position="1364"/>
        <end position="1392"/>
    </location>
</feature>
<feature type="compositionally biased region" description="Low complexity" evidence="1">
    <location>
        <begin position="1557"/>
        <end position="1579"/>
    </location>
</feature>
<dbReference type="OrthoDB" id="551255at2759"/>
<feature type="compositionally biased region" description="Gly residues" evidence="1">
    <location>
        <begin position="271"/>
        <end position="325"/>
    </location>
</feature>
<feature type="region of interest" description="Disordered" evidence="1">
    <location>
        <begin position="550"/>
        <end position="747"/>
    </location>
</feature>
<evidence type="ECO:0000313" key="3">
    <source>
        <dbReference type="Proteomes" id="UP000613740"/>
    </source>
</evidence>
<organism evidence="2 3">
    <name type="scientific">Chlamydomonas schloesseri</name>
    <dbReference type="NCBI Taxonomy" id="2026947"/>
    <lineage>
        <taxon>Eukaryota</taxon>
        <taxon>Viridiplantae</taxon>
        <taxon>Chlorophyta</taxon>
        <taxon>core chlorophytes</taxon>
        <taxon>Chlorophyceae</taxon>
        <taxon>CS clade</taxon>
        <taxon>Chlamydomonadales</taxon>
        <taxon>Chlamydomonadaceae</taxon>
        <taxon>Chlamydomonas</taxon>
    </lineage>
</organism>
<feature type="region of interest" description="Disordered" evidence="1">
    <location>
        <begin position="932"/>
        <end position="964"/>
    </location>
</feature>
<feature type="compositionally biased region" description="Basic and acidic residues" evidence="1">
    <location>
        <begin position="400"/>
        <end position="414"/>
    </location>
</feature>
<feature type="compositionally biased region" description="Pro residues" evidence="1">
    <location>
        <begin position="187"/>
        <end position="196"/>
    </location>
</feature>
<feature type="compositionally biased region" description="Basic and acidic residues" evidence="1">
    <location>
        <begin position="332"/>
        <end position="378"/>
    </location>
</feature>
<gene>
    <name evidence="2" type="ORF">HYH02_014921</name>
</gene>